<dbReference type="EMBL" id="JYDU01000538">
    <property type="protein sequence ID" value="KRX86007.1"/>
    <property type="molecule type" value="Genomic_DNA"/>
</dbReference>
<evidence type="ECO:0000313" key="2">
    <source>
        <dbReference type="Proteomes" id="UP000054815"/>
    </source>
</evidence>
<evidence type="ECO:0000313" key="1">
    <source>
        <dbReference type="EMBL" id="KRX86007.1"/>
    </source>
</evidence>
<reference evidence="1 2" key="1">
    <citation type="submission" date="2015-01" db="EMBL/GenBank/DDBJ databases">
        <title>Evolution of Trichinella species and genotypes.</title>
        <authorList>
            <person name="Korhonen P.K."/>
            <person name="Edoardo P."/>
            <person name="Giuseppe L.R."/>
            <person name="Gasser R.B."/>
        </authorList>
    </citation>
    <scope>NUCLEOTIDE SEQUENCE [LARGE SCALE GENOMIC DNA]</scope>
    <source>
        <strain evidence="1">ISS141</strain>
    </source>
</reference>
<proteinExistence type="predicted"/>
<name>A0A0V0XDW7_TRIPS</name>
<protein>
    <submittedName>
        <fullName evidence="1">Uncharacterized protein</fullName>
    </submittedName>
</protein>
<sequence length="30" mass="3475">MSELCKNKECKEASDFTLNCLISLSFELFM</sequence>
<organism evidence="1 2">
    <name type="scientific">Trichinella pseudospiralis</name>
    <name type="common">Parasitic roundworm</name>
    <dbReference type="NCBI Taxonomy" id="6337"/>
    <lineage>
        <taxon>Eukaryota</taxon>
        <taxon>Metazoa</taxon>
        <taxon>Ecdysozoa</taxon>
        <taxon>Nematoda</taxon>
        <taxon>Enoplea</taxon>
        <taxon>Dorylaimia</taxon>
        <taxon>Trichinellida</taxon>
        <taxon>Trichinellidae</taxon>
        <taxon>Trichinella</taxon>
    </lineage>
</organism>
<dbReference type="AlphaFoldDB" id="A0A0V0XDW7"/>
<comment type="caution">
    <text evidence="1">The sequence shown here is derived from an EMBL/GenBank/DDBJ whole genome shotgun (WGS) entry which is preliminary data.</text>
</comment>
<dbReference type="Proteomes" id="UP000054815">
    <property type="component" value="Unassembled WGS sequence"/>
</dbReference>
<accession>A0A0V0XDW7</accession>
<gene>
    <name evidence="1" type="ORF">T4E_1371</name>
</gene>